<sequence>MKSVATLLKRSIYARATLALFAITAVGGAVFLLLLPTPEERLQKALEEKVVLSDEEKKLVSARLEELSGDADSDGLKDWEELIYKTDKDNPDTDGDGAKDGEEVRAGRNPLKTGPNDDILGTLSDETAKESADAARPISNKIADILLQDQAFAAALTNGPESLTDEDVARLAERVYAARPNIGESVDSAALWHPIKIITDNSPLAIKNYFNALGAILIKYLSGPAEEDSLAIIERALAKNNLAELYALNSKVELLDRSIAALQNVPTPSSLVDFQKKELLLFAKTKNELAALAKAEEDPAVMIFLVPEVLKLKKEAGNFHRELIAWLAGRSIMFSNEEGGVFFNKEQG</sequence>
<gene>
    <name evidence="7" type="ORF">A3C16_00160</name>
</gene>
<keyword evidence="6" id="KW-1133">Transmembrane helix</keyword>
<feature type="compositionally biased region" description="Basic and acidic residues" evidence="5">
    <location>
        <begin position="84"/>
        <end position="106"/>
    </location>
</feature>
<keyword evidence="3" id="KW-0732">Signal</keyword>
<dbReference type="AlphaFoldDB" id="A0A1G2KX98"/>
<reference evidence="7 8" key="1">
    <citation type="journal article" date="2016" name="Nat. Commun.">
        <title>Thousands of microbial genomes shed light on interconnected biogeochemical processes in an aquifer system.</title>
        <authorList>
            <person name="Anantharaman K."/>
            <person name="Brown C.T."/>
            <person name="Hug L.A."/>
            <person name="Sharon I."/>
            <person name="Castelle C.J."/>
            <person name="Probst A.J."/>
            <person name="Thomas B.C."/>
            <person name="Singh A."/>
            <person name="Wilkins M.J."/>
            <person name="Karaoz U."/>
            <person name="Brodie E.L."/>
            <person name="Williams K.H."/>
            <person name="Hubbard S.S."/>
            <person name="Banfield J.F."/>
        </authorList>
    </citation>
    <scope>NUCLEOTIDE SEQUENCE [LARGE SCALE GENOMIC DNA]</scope>
</reference>
<keyword evidence="6" id="KW-0472">Membrane</keyword>
<evidence type="ECO:0000256" key="1">
    <source>
        <dbReference type="ARBA" id="ARBA00004613"/>
    </source>
</evidence>
<keyword evidence="2" id="KW-0964">Secreted</keyword>
<evidence type="ECO:0000313" key="8">
    <source>
        <dbReference type="Proteomes" id="UP000177811"/>
    </source>
</evidence>
<comment type="caution">
    <text evidence="7">The sequence shown here is derived from an EMBL/GenBank/DDBJ whole genome shotgun (WGS) entry which is preliminary data.</text>
</comment>
<evidence type="ECO:0000256" key="3">
    <source>
        <dbReference type="ARBA" id="ARBA00022729"/>
    </source>
</evidence>
<evidence type="ECO:0000256" key="5">
    <source>
        <dbReference type="SAM" id="MobiDB-lite"/>
    </source>
</evidence>
<accession>A0A1G2KX98</accession>
<organism evidence="7 8">
    <name type="scientific">Candidatus Sungbacteria bacterium RIFCSPHIGHO2_02_FULL_51_29</name>
    <dbReference type="NCBI Taxonomy" id="1802273"/>
    <lineage>
        <taxon>Bacteria</taxon>
        <taxon>Candidatus Sungiibacteriota</taxon>
    </lineage>
</organism>
<comment type="subcellular location">
    <subcellularLocation>
        <location evidence="1">Secreted</location>
    </subcellularLocation>
</comment>
<proteinExistence type="predicted"/>
<dbReference type="InterPro" id="IPR059100">
    <property type="entry name" value="TSP3_bac"/>
</dbReference>
<evidence type="ECO:0000256" key="4">
    <source>
        <dbReference type="ARBA" id="ARBA00022837"/>
    </source>
</evidence>
<dbReference type="Proteomes" id="UP000177811">
    <property type="component" value="Unassembled WGS sequence"/>
</dbReference>
<name>A0A1G2KX98_9BACT</name>
<dbReference type="EMBL" id="MHQL01000021">
    <property type="protein sequence ID" value="OHA03061.1"/>
    <property type="molecule type" value="Genomic_DNA"/>
</dbReference>
<dbReference type="Pfam" id="PF18884">
    <property type="entry name" value="TSP3_bac"/>
    <property type="match status" value="1"/>
</dbReference>
<keyword evidence="6" id="KW-0812">Transmembrane</keyword>
<keyword evidence="4" id="KW-0106">Calcium</keyword>
<evidence type="ECO:0000256" key="6">
    <source>
        <dbReference type="SAM" id="Phobius"/>
    </source>
</evidence>
<feature type="region of interest" description="Disordered" evidence="5">
    <location>
        <begin position="84"/>
        <end position="122"/>
    </location>
</feature>
<feature type="transmembrane region" description="Helical" evidence="6">
    <location>
        <begin position="12"/>
        <end position="35"/>
    </location>
</feature>
<protein>
    <submittedName>
        <fullName evidence="7">Uncharacterized protein</fullName>
    </submittedName>
</protein>
<evidence type="ECO:0000313" key="7">
    <source>
        <dbReference type="EMBL" id="OHA03061.1"/>
    </source>
</evidence>
<evidence type="ECO:0000256" key="2">
    <source>
        <dbReference type="ARBA" id="ARBA00022525"/>
    </source>
</evidence>